<organism evidence="3 4">
    <name type="scientific">Enterococcus aquimarinus</name>
    <dbReference type="NCBI Taxonomy" id="328396"/>
    <lineage>
        <taxon>Bacteria</taxon>
        <taxon>Bacillati</taxon>
        <taxon>Bacillota</taxon>
        <taxon>Bacilli</taxon>
        <taxon>Lactobacillales</taxon>
        <taxon>Enterococcaceae</taxon>
        <taxon>Enterococcus</taxon>
    </lineage>
</organism>
<reference evidence="3 4" key="1">
    <citation type="submission" date="2014-12" db="EMBL/GenBank/DDBJ databases">
        <title>Draft genome sequences of 29 type strains of Enterococci.</title>
        <authorList>
            <person name="Zhong Z."/>
            <person name="Sun Z."/>
            <person name="Liu W."/>
            <person name="Zhang W."/>
            <person name="Zhang H."/>
        </authorList>
    </citation>
    <scope>NUCLEOTIDE SEQUENCE [LARGE SCALE GENOMIC DNA]</scope>
    <source>
        <strain evidence="3 4">DSM 17690</strain>
    </source>
</reference>
<dbReference type="Gene3D" id="3.20.20.150">
    <property type="entry name" value="Divalent-metal-dependent TIM barrel enzymes"/>
    <property type="match status" value="1"/>
</dbReference>
<dbReference type="RefSeq" id="WP_071874859.1">
    <property type="nucleotide sequence ID" value="NZ_JBHSHF010000017.1"/>
</dbReference>
<dbReference type="Proteomes" id="UP000813384">
    <property type="component" value="Unassembled WGS sequence"/>
</dbReference>
<dbReference type="EMBL" id="JAJJVO010000110">
    <property type="protein sequence ID" value="MCC9274102.1"/>
    <property type="molecule type" value="Genomic_DNA"/>
</dbReference>
<evidence type="ECO:0000313" key="2">
    <source>
        <dbReference type="EMBL" id="MCC9274102.1"/>
    </source>
</evidence>
<reference evidence="2" key="2">
    <citation type="journal article" date="2021" name="PeerJ">
        <title>Extensive microbial diversity within the chicken gut microbiome revealed by metagenomics and culture.</title>
        <authorList>
            <person name="Gilroy R."/>
            <person name="Ravi A."/>
            <person name="Getino M."/>
            <person name="Pursley I."/>
            <person name="Horton D.L."/>
            <person name="Alikhan N.F."/>
            <person name="Baker D."/>
            <person name="Gharbi K."/>
            <person name="Hall N."/>
            <person name="Watson M."/>
            <person name="Adriaenssens E.M."/>
            <person name="Foster-Nyarko E."/>
            <person name="Jarju S."/>
            <person name="Secka A."/>
            <person name="Antonio M."/>
            <person name="Oren A."/>
            <person name="Chaudhuri R.R."/>
            <person name="La Ragione R."/>
            <person name="Hildebrand F."/>
            <person name="Pallen M.J."/>
        </authorList>
    </citation>
    <scope>NUCLEOTIDE SEQUENCE</scope>
    <source>
        <strain evidence="2">150</strain>
    </source>
</reference>
<proteinExistence type="predicted"/>
<dbReference type="STRING" id="328396.RU93_GL002156"/>
<evidence type="ECO:0000313" key="4">
    <source>
        <dbReference type="Proteomes" id="UP000182149"/>
    </source>
</evidence>
<comment type="caution">
    <text evidence="3">The sequence shown here is derived from an EMBL/GenBank/DDBJ whole genome shotgun (WGS) entry which is preliminary data.</text>
</comment>
<dbReference type="Pfam" id="PF01261">
    <property type="entry name" value="AP_endonuc_2"/>
    <property type="match status" value="1"/>
</dbReference>
<dbReference type="InterPro" id="IPR013022">
    <property type="entry name" value="Xyl_isomerase-like_TIM-brl"/>
</dbReference>
<evidence type="ECO:0000259" key="1">
    <source>
        <dbReference type="Pfam" id="PF01261"/>
    </source>
</evidence>
<reference evidence="2" key="3">
    <citation type="submission" date="2021-11" db="EMBL/GenBank/DDBJ databases">
        <authorList>
            <person name="Gilroy R."/>
        </authorList>
    </citation>
    <scope>NUCLEOTIDE SEQUENCE</scope>
    <source>
        <strain evidence="2">150</strain>
    </source>
</reference>
<dbReference type="PANTHER" id="PTHR12110:SF41">
    <property type="entry name" value="INOSOSE DEHYDRATASE"/>
    <property type="match status" value="1"/>
</dbReference>
<sequence length="248" mass="28071">MEPKIALQLWSIKEDCEKDFRNTLREVKKAGYAGVEFAGYHGLSATEVRDLLNELDLAVAASHVPYEKLVDDFDATVAFEKAIGNTRIVIPYATFPDKKGWEDFAATLKTLLPTLQAEGFTVYYHNHDHEFTSISDFDAVAYLATALPGLKLEVDVYWLQYAEQNVDAWLEAQKAAVGLLHIKEMQAEPKESTEIGKGILPIVEYVQKAKTFELPWLIVEQEAFQALTPMEAMRANYQALHKIIEECR</sequence>
<dbReference type="AlphaFoldDB" id="A0A1L8QSB8"/>
<keyword evidence="4" id="KW-1185">Reference proteome</keyword>
<dbReference type="GO" id="GO:0016853">
    <property type="term" value="F:isomerase activity"/>
    <property type="evidence" value="ECO:0007669"/>
    <property type="project" value="UniProtKB-KW"/>
</dbReference>
<accession>A0A1L8QSB8</accession>
<dbReference type="InterPro" id="IPR050312">
    <property type="entry name" value="IolE/XylAMocC-like"/>
</dbReference>
<gene>
    <name evidence="2" type="ORF">K8V42_07400</name>
    <name evidence="3" type="ORF">RU93_GL002156</name>
</gene>
<dbReference type="PANTHER" id="PTHR12110">
    <property type="entry name" value="HYDROXYPYRUVATE ISOMERASE"/>
    <property type="match status" value="1"/>
</dbReference>
<feature type="domain" description="Xylose isomerase-like TIM barrel" evidence="1">
    <location>
        <begin position="24"/>
        <end position="235"/>
    </location>
</feature>
<protein>
    <submittedName>
        <fullName evidence="2">Sugar phosphate isomerase/epimerase</fullName>
    </submittedName>
</protein>
<name>A0A1L8QSB8_9ENTE</name>
<evidence type="ECO:0000313" key="3">
    <source>
        <dbReference type="EMBL" id="OJG10377.1"/>
    </source>
</evidence>
<dbReference type="Proteomes" id="UP000182149">
    <property type="component" value="Unassembled WGS sequence"/>
</dbReference>
<dbReference type="SUPFAM" id="SSF51658">
    <property type="entry name" value="Xylose isomerase-like"/>
    <property type="match status" value="1"/>
</dbReference>
<dbReference type="InterPro" id="IPR036237">
    <property type="entry name" value="Xyl_isomerase-like_sf"/>
</dbReference>
<dbReference type="EMBL" id="JXKD01000008">
    <property type="protein sequence ID" value="OJG10377.1"/>
    <property type="molecule type" value="Genomic_DNA"/>
</dbReference>
<keyword evidence="2" id="KW-0413">Isomerase</keyword>
<dbReference type="OrthoDB" id="9798407at2"/>